<accession>A0AAU7VJ35</accession>
<evidence type="ECO:0000256" key="4">
    <source>
        <dbReference type="ARBA" id="ARBA00022842"/>
    </source>
</evidence>
<proteinExistence type="inferred from homology"/>
<dbReference type="InterPro" id="IPR013785">
    <property type="entry name" value="Aldolase_TIM"/>
</dbReference>
<comment type="catalytic activity">
    <reaction evidence="8 9 10">
        <text>2-[(2R,5Z)-2-carboxy-4-methylthiazol-5(2H)-ylidene]ethyl phosphate + 4-amino-2-methyl-5-(diphosphooxymethyl)pyrimidine + 2 H(+) = thiamine phosphate + CO2 + diphosphate</text>
        <dbReference type="Rhea" id="RHEA:47844"/>
        <dbReference type="ChEBI" id="CHEBI:15378"/>
        <dbReference type="ChEBI" id="CHEBI:16526"/>
        <dbReference type="ChEBI" id="CHEBI:33019"/>
        <dbReference type="ChEBI" id="CHEBI:37575"/>
        <dbReference type="ChEBI" id="CHEBI:57841"/>
        <dbReference type="ChEBI" id="CHEBI:62899"/>
        <dbReference type="EC" id="2.5.1.3"/>
    </reaction>
</comment>
<evidence type="ECO:0000256" key="10">
    <source>
        <dbReference type="RuleBase" id="RU003826"/>
    </source>
</evidence>
<gene>
    <name evidence="9 13" type="primary">thiE</name>
    <name evidence="13" type="ORF">PRVXT_002036</name>
</gene>
<feature type="binding site" evidence="9">
    <location>
        <position position="73"/>
    </location>
    <ligand>
        <name>Mg(2+)</name>
        <dbReference type="ChEBI" id="CHEBI:18420"/>
    </ligand>
</feature>
<organism evidence="13">
    <name type="scientific">Proteinivorax tanatarense</name>
    <dbReference type="NCBI Taxonomy" id="1260629"/>
    <lineage>
        <taxon>Bacteria</taxon>
        <taxon>Bacillati</taxon>
        <taxon>Bacillota</taxon>
        <taxon>Clostridia</taxon>
        <taxon>Eubacteriales</taxon>
        <taxon>Proteinivoracaceae</taxon>
        <taxon>Proteinivorax</taxon>
    </lineage>
</organism>
<evidence type="ECO:0000256" key="7">
    <source>
        <dbReference type="ARBA" id="ARBA00047851"/>
    </source>
</evidence>
<name>A0AAU7VJ35_9FIRM</name>
<comment type="similarity">
    <text evidence="9 10">Belongs to the thiamine-phosphate synthase family.</text>
</comment>
<feature type="binding site" evidence="9">
    <location>
        <begin position="40"/>
        <end position="44"/>
    </location>
    <ligand>
        <name>4-amino-2-methyl-5-(diphosphooxymethyl)pyrimidine</name>
        <dbReference type="ChEBI" id="CHEBI:57841"/>
    </ligand>
</feature>
<feature type="domain" description="Thiamine phosphate synthase/TenI" evidence="12">
    <location>
        <begin position="10"/>
        <end position="190"/>
    </location>
</feature>
<feature type="binding site" evidence="9">
    <location>
        <position position="140"/>
    </location>
    <ligand>
        <name>4-amino-2-methyl-5-(diphosphooxymethyl)pyrimidine</name>
        <dbReference type="ChEBI" id="CHEBI:57841"/>
    </ligand>
</feature>
<feature type="binding site" evidence="9">
    <location>
        <position position="72"/>
    </location>
    <ligand>
        <name>4-amino-2-methyl-5-(diphosphooxymethyl)pyrimidine</name>
        <dbReference type="ChEBI" id="CHEBI:57841"/>
    </ligand>
</feature>
<reference evidence="13" key="1">
    <citation type="journal article" date="2013" name="Extremophiles">
        <title>Proteinivorax tanatarense gen. nov., sp. nov., an anaerobic, haloalkaliphilic, proteolytic bacterium isolated from a decaying algal bloom, and proposal of Proteinivoraceae fam. nov.</title>
        <authorList>
            <person name="Kevbrin V."/>
            <person name="Boltyanskaya Y."/>
            <person name="Zhilina T."/>
            <person name="Kolganova T."/>
            <person name="Lavrentjeva E."/>
            <person name="Kuznetsov B."/>
        </authorList>
    </citation>
    <scope>NUCLEOTIDE SEQUENCE</scope>
    <source>
        <strain evidence="13">Z-910T</strain>
    </source>
</reference>
<comment type="catalytic activity">
    <reaction evidence="6 9 10">
        <text>4-methyl-5-(2-phosphooxyethyl)-thiazole + 4-amino-2-methyl-5-(diphosphooxymethyl)pyrimidine + H(+) = thiamine phosphate + diphosphate</text>
        <dbReference type="Rhea" id="RHEA:22328"/>
        <dbReference type="ChEBI" id="CHEBI:15378"/>
        <dbReference type="ChEBI" id="CHEBI:33019"/>
        <dbReference type="ChEBI" id="CHEBI:37575"/>
        <dbReference type="ChEBI" id="CHEBI:57841"/>
        <dbReference type="ChEBI" id="CHEBI:58296"/>
        <dbReference type="EC" id="2.5.1.3"/>
    </reaction>
</comment>
<keyword evidence="5 9" id="KW-0784">Thiamine biosynthesis</keyword>
<evidence type="ECO:0000256" key="6">
    <source>
        <dbReference type="ARBA" id="ARBA00047334"/>
    </source>
</evidence>
<evidence type="ECO:0000256" key="3">
    <source>
        <dbReference type="ARBA" id="ARBA00022723"/>
    </source>
</evidence>
<sequence>MKNYKVSYKLYLIANYKNEDVNSFCKKVEQGLMGGATIVQLRAKKSTTKAIIEVGKKIKEITDRYKIPLVVNDRIDIAMLLDCHGVHLGQDDAPIKDSRSLLGSDKIIGVTTRTVKQAQLAQEEGADYVGAGALFVTSTKSDAIPLQLETLKKIKETIQIPVVTIGGINKENIINIPFSLIDGIAVSSGILHQEDVKKATQYINSKVSMHL</sequence>
<evidence type="ECO:0000313" key="13">
    <source>
        <dbReference type="EMBL" id="XBX74017.1"/>
    </source>
</evidence>
<comment type="function">
    <text evidence="9">Condenses 4-methyl-5-(beta-hydroxyethyl)thiazole monophosphate (THZ-P) and 2-methyl-4-amino-5-hydroxymethyl pyrimidine pyrophosphate (HMP-PP) to form thiamine monophosphate (TMP).</text>
</comment>
<comment type="caution">
    <text evidence="9">Lacks conserved residue(s) required for the propagation of feature annotation.</text>
</comment>
<dbReference type="SUPFAM" id="SSF51391">
    <property type="entry name" value="Thiamin phosphate synthase"/>
    <property type="match status" value="1"/>
</dbReference>
<dbReference type="GO" id="GO:0009229">
    <property type="term" value="P:thiamine diphosphate biosynthetic process"/>
    <property type="evidence" value="ECO:0007669"/>
    <property type="project" value="UniProtKB-UniRule"/>
</dbReference>
<keyword evidence="4 9" id="KW-0460">Magnesium</keyword>
<dbReference type="Pfam" id="PF02581">
    <property type="entry name" value="TMP-TENI"/>
    <property type="match status" value="1"/>
</dbReference>
<evidence type="ECO:0000256" key="9">
    <source>
        <dbReference type="HAMAP-Rule" id="MF_00097"/>
    </source>
</evidence>
<dbReference type="GO" id="GO:0004789">
    <property type="term" value="F:thiamine-phosphate diphosphorylase activity"/>
    <property type="evidence" value="ECO:0007669"/>
    <property type="project" value="UniProtKB-UniRule"/>
</dbReference>
<evidence type="ECO:0000259" key="12">
    <source>
        <dbReference type="Pfam" id="PF02581"/>
    </source>
</evidence>
<comment type="cofactor">
    <cofactor evidence="9">
        <name>Mg(2+)</name>
        <dbReference type="ChEBI" id="CHEBI:18420"/>
    </cofactor>
    <text evidence="9">Binds 1 Mg(2+) ion per subunit.</text>
</comment>
<comment type="pathway">
    <text evidence="1 9 11">Cofactor biosynthesis; thiamine diphosphate biosynthesis; thiamine phosphate from 4-amino-2-methyl-5-diphosphomethylpyrimidine and 4-methyl-5-(2-phosphoethyl)-thiazole: step 1/1.</text>
</comment>
<feature type="binding site" evidence="9">
    <location>
        <position position="92"/>
    </location>
    <ligand>
        <name>Mg(2+)</name>
        <dbReference type="ChEBI" id="CHEBI:18420"/>
    </ligand>
</feature>
<dbReference type="CDD" id="cd00564">
    <property type="entry name" value="TMP_TenI"/>
    <property type="match status" value="1"/>
</dbReference>
<feature type="binding site" evidence="9">
    <location>
        <position position="111"/>
    </location>
    <ligand>
        <name>4-amino-2-methyl-5-(diphosphooxymethyl)pyrimidine</name>
        <dbReference type="ChEBI" id="CHEBI:57841"/>
    </ligand>
</feature>
<dbReference type="InterPro" id="IPR036206">
    <property type="entry name" value="ThiamineP_synth_sf"/>
</dbReference>
<evidence type="ECO:0000256" key="2">
    <source>
        <dbReference type="ARBA" id="ARBA00022679"/>
    </source>
</evidence>
<dbReference type="PANTHER" id="PTHR20857:SF23">
    <property type="entry name" value="THIAMINE BIOSYNTHETIC BIFUNCTIONAL ENZYME"/>
    <property type="match status" value="1"/>
</dbReference>
<dbReference type="Gene3D" id="3.20.20.70">
    <property type="entry name" value="Aldolase class I"/>
    <property type="match status" value="1"/>
</dbReference>
<keyword evidence="2 9" id="KW-0808">Transferase</keyword>
<dbReference type="InterPro" id="IPR034291">
    <property type="entry name" value="TMP_synthase"/>
</dbReference>
<keyword evidence="3 9" id="KW-0479">Metal-binding</keyword>
<reference evidence="13" key="2">
    <citation type="submission" date="2024-06" db="EMBL/GenBank/DDBJ databases">
        <authorList>
            <person name="Petrova K.O."/>
            <person name="Toshchakov S.V."/>
            <person name="Boltjanskaja Y.V."/>
            <person name="Kevbrin V."/>
        </authorList>
    </citation>
    <scope>NUCLEOTIDE SEQUENCE</scope>
    <source>
        <strain evidence="13">Z-910T</strain>
    </source>
</reference>
<comment type="catalytic activity">
    <reaction evidence="7 9 10">
        <text>2-(2-carboxy-4-methylthiazol-5-yl)ethyl phosphate + 4-amino-2-methyl-5-(diphosphooxymethyl)pyrimidine + 2 H(+) = thiamine phosphate + CO2 + diphosphate</text>
        <dbReference type="Rhea" id="RHEA:47848"/>
        <dbReference type="ChEBI" id="CHEBI:15378"/>
        <dbReference type="ChEBI" id="CHEBI:16526"/>
        <dbReference type="ChEBI" id="CHEBI:33019"/>
        <dbReference type="ChEBI" id="CHEBI:37575"/>
        <dbReference type="ChEBI" id="CHEBI:57841"/>
        <dbReference type="ChEBI" id="CHEBI:62890"/>
        <dbReference type="EC" id="2.5.1.3"/>
    </reaction>
</comment>
<dbReference type="GO" id="GO:0000287">
    <property type="term" value="F:magnesium ion binding"/>
    <property type="evidence" value="ECO:0007669"/>
    <property type="project" value="UniProtKB-UniRule"/>
</dbReference>
<evidence type="ECO:0000256" key="11">
    <source>
        <dbReference type="RuleBase" id="RU004253"/>
    </source>
</evidence>
<dbReference type="FunFam" id="3.20.20.70:FF:000096">
    <property type="entry name" value="Thiamine-phosphate synthase"/>
    <property type="match status" value="1"/>
</dbReference>
<protein>
    <recommendedName>
        <fullName evidence="9">Thiamine-phosphate synthase</fullName>
        <shortName evidence="9">TP synthase</shortName>
        <shortName evidence="9">TPS</shortName>
        <ecNumber evidence="9">2.5.1.3</ecNumber>
    </recommendedName>
    <alternativeName>
        <fullName evidence="9">Thiamine-phosphate pyrophosphorylase</fullName>
        <shortName evidence="9">TMP pyrophosphorylase</shortName>
        <shortName evidence="9">TMP-PPase</shortName>
    </alternativeName>
</protein>
<dbReference type="EC" id="2.5.1.3" evidence="9"/>
<dbReference type="PANTHER" id="PTHR20857">
    <property type="entry name" value="THIAMINE-PHOSPHATE PYROPHOSPHORYLASE"/>
    <property type="match status" value="1"/>
</dbReference>
<dbReference type="GO" id="GO:0005737">
    <property type="term" value="C:cytoplasm"/>
    <property type="evidence" value="ECO:0007669"/>
    <property type="project" value="TreeGrafter"/>
</dbReference>
<feature type="binding site" evidence="9">
    <location>
        <position position="167"/>
    </location>
    <ligand>
        <name>2-[(2R,5Z)-2-carboxy-4-methylthiazol-5(2H)-ylidene]ethyl phosphate</name>
        <dbReference type="ChEBI" id="CHEBI:62899"/>
    </ligand>
</feature>
<feature type="binding site" evidence="9">
    <location>
        <begin position="137"/>
        <end position="139"/>
    </location>
    <ligand>
        <name>2-[(2R,5Z)-2-carboxy-4-methylthiazol-5(2H)-ylidene]ethyl phosphate</name>
        <dbReference type="ChEBI" id="CHEBI:62899"/>
    </ligand>
</feature>
<dbReference type="InterPro" id="IPR022998">
    <property type="entry name" value="ThiamineP_synth_TenI"/>
</dbReference>
<dbReference type="GO" id="GO:0009228">
    <property type="term" value="P:thiamine biosynthetic process"/>
    <property type="evidence" value="ECO:0007669"/>
    <property type="project" value="UniProtKB-KW"/>
</dbReference>
<dbReference type="RefSeq" id="WP_350342778.1">
    <property type="nucleotide sequence ID" value="NZ_CP158367.1"/>
</dbReference>
<evidence type="ECO:0000256" key="5">
    <source>
        <dbReference type="ARBA" id="ARBA00022977"/>
    </source>
</evidence>
<dbReference type="AlphaFoldDB" id="A0AAU7VJ35"/>
<evidence type="ECO:0000256" key="1">
    <source>
        <dbReference type="ARBA" id="ARBA00005165"/>
    </source>
</evidence>
<evidence type="ECO:0000256" key="8">
    <source>
        <dbReference type="ARBA" id="ARBA00047883"/>
    </source>
</evidence>
<dbReference type="EMBL" id="CP158367">
    <property type="protein sequence ID" value="XBX74017.1"/>
    <property type="molecule type" value="Genomic_DNA"/>
</dbReference>
<dbReference type="NCBIfam" id="TIGR00693">
    <property type="entry name" value="thiE"/>
    <property type="match status" value="1"/>
</dbReference>
<dbReference type="HAMAP" id="MF_00097">
    <property type="entry name" value="TMP_synthase"/>
    <property type="match status" value="1"/>
</dbReference>